<keyword evidence="3" id="KW-0067">ATP-binding</keyword>
<evidence type="ECO:0000259" key="4">
    <source>
        <dbReference type="SMART" id="SM00382"/>
    </source>
</evidence>
<dbReference type="Gene3D" id="3.40.50.300">
    <property type="entry name" value="P-loop containing nucleotide triphosphate hydrolases"/>
    <property type="match status" value="1"/>
</dbReference>
<dbReference type="InterPro" id="IPR003593">
    <property type="entry name" value="AAA+_ATPase"/>
</dbReference>
<dbReference type="GO" id="GO:0016887">
    <property type="term" value="F:ATP hydrolysis activity"/>
    <property type="evidence" value="ECO:0007669"/>
    <property type="project" value="InterPro"/>
</dbReference>
<dbReference type="PANTHER" id="PTHR13779">
    <property type="entry name" value="WERNER HELICASE-INTERACTING PROTEIN 1 FAMILY MEMBER"/>
    <property type="match status" value="1"/>
</dbReference>
<evidence type="ECO:0000256" key="3">
    <source>
        <dbReference type="ARBA" id="ARBA00022840"/>
    </source>
</evidence>
<dbReference type="Pfam" id="PF16193">
    <property type="entry name" value="AAA_assoc_2"/>
    <property type="match status" value="1"/>
</dbReference>
<evidence type="ECO:0000256" key="2">
    <source>
        <dbReference type="ARBA" id="ARBA00022741"/>
    </source>
</evidence>
<name>A0A660SMJ7_UNCT6</name>
<evidence type="ECO:0000313" key="5">
    <source>
        <dbReference type="EMBL" id="RKX71963.1"/>
    </source>
</evidence>
<keyword evidence="2" id="KW-0547">Nucleotide-binding</keyword>
<dbReference type="AlphaFoldDB" id="A0A660SMJ7"/>
<dbReference type="PANTHER" id="PTHR13779:SF7">
    <property type="entry name" value="ATPASE WRNIP1"/>
    <property type="match status" value="1"/>
</dbReference>
<evidence type="ECO:0000256" key="1">
    <source>
        <dbReference type="ARBA" id="ARBA00008959"/>
    </source>
</evidence>
<dbReference type="SMART" id="SM00382">
    <property type="entry name" value="AAA"/>
    <property type="match status" value="1"/>
</dbReference>
<dbReference type="GO" id="GO:0003677">
    <property type="term" value="F:DNA binding"/>
    <property type="evidence" value="ECO:0007669"/>
    <property type="project" value="InterPro"/>
</dbReference>
<dbReference type="InterPro" id="IPR021886">
    <property type="entry name" value="MgsA_C"/>
</dbReference>
<dbReference type="SUPFAM" id="SSF48019">
    <property type="entry name" value="post-AAA+ oligomerization domain-like"/>
    <property type="match status" value="1"/>
</dbReference>
<protein>
    <submittedName>
        <fullName evidence="5">Replication-associated recombination protein A</fullName>
    </submittedName>
</protein>
<dbReference type="InterPro" id="IPR003959">
    <property type="entry name" value="ATPase_AAA_core"/>
</dbReference>
<dbReference type="SUPFAM" id="SSF52540">
    <property type="entry name" value="P-loop containing nucleoside triphosphate hydrolases"/>
    <property type="match status" value="1"/>
</dbReference>
<dbReference type="Gene3D" id="1.10.8.60">
    <property type="match status" value="1"/>
</dbReference>
<gene>
    <name evidence="5" type="ORF">DRP43_01885</name>
</gene>
<dbReference type="GO" id="GO:0006261">
    <property type="term" value="P:DNA-templated DNA replication"/>
    <property type="evidence" value="ECO:0007669"/>
    <property type="project" value="TreeGrafter"/>
</dbReference>
<dbReference type="InterPro" id="IPR008921">
    <property type="entry name" value="DNA_pol3_clamp-load_cplx_C"/>
</dbReference>
<evidence type="ECO:0000313" key="6">
    <source>
        <dbReference type="Proteomes" id="UP000271125"/>
    </source>
</evidence>
<dbReference type="GO" id="GO:0008047">
    <property type="term" value="F:enzyme activator activity"/>
    <property type="evidence" value="ECO:0007669"/>
    <property type="project" value="TreeGrafter"/>
</dbReference>
<dbReference type="InterPro" id="IPR051314">
    <property type="entry name" value="AAA_ATPase_RarA/MGS1/WRNIP1"/>
</dbReference>
<dbReference type="InterPro" id="IPR027417">
    <property type="entry name" value="P-loop_NTPase"/>
</dbReference>
<dbReference type="GO" id="GO:0005524">
    <property type="term" value="F:ATP binding"/>
    <property type="evidence" value="ECO:0007669"/>
    <property type="project" value="UniProtKB-KW"/>
</dbReference>
<dbReference type="Pfam" id="PF00004">
    <property type="entry name" value="AAA"/>
    <property type="match status" value="1"/>
</dbReference>
<proteinExistence type="inferred from homology"/>
<dbReference type="Pfam" id="PF12002">
    <property type="entry name" value="MgsA_C"/>
    <property type="match status" value="1"/>
</dbReference>
<feature type="domain" description="AAA+ ATPase" evidence="4">
    <location>
        <begin position="47"/>
        <end position="167"/>
    </location>
</feature>
<dbReference type="FunFam" id="1.20.272.10:FF:000001">
    <property type="entry name" value="Putative AAA family ATPase"/>
    <property type="match status" value="1"/>
</dbReference>
<dbReference type="Gene3D" id="1.20.272.10">
    <property type="match status" value="1"/>
</dbReference>
<dbReference type="Gene3D" id="1.10.3710.10">
    <property type="entry name" value="DNA polymerase III clamp loader subunits, C-terminal domain"/>
    <property type="match status" value="1"/>
</dbReference>
<accession>A0A660SMJ7</accession>
<dbReference type="CDD" id="cd00009">
    <property type="entry name" value="AAA"/>
    <property type="match status" value="1"/>
</dbReference>
<dbReference type="Proteomes" id="UP000271125">
    <property type="component" value="Unassembled WGS sequence"/>
</dbReference>
<comment type="caution">
    <text evidence="5">The sequence shown here is derived from an EMBL/GenBank/DDBJ whole genome shotgun (WGS) entry which is preliminary data.</text>
</comment>
<dbReference type="InterPro" id="IPR032423">
    <property type="entry name" value="AAA_assoc_2"/>
</dbReference>
<comment type="similarity">
    <text evidence="1">Belongs to the AAA ATPase family. RarA/MGS1/WRNIP1 subfamily.</text>
</comment>
<organism evidence="5 6">
    <name type="scientific">candidate division TA06 bacterium</name>
    <dbReference type="NCBI Taxonomy" id="2250710"/>
    <lineage>
        <taxon>Bacteria</taxon>
        <taxon>Bacteria division TA06</taxon>
    </lineage>
</organism>
<dbReference type="EMBL" id="QNBD01000062">
    <property type="protein sequence ID" value="RKX71963.1"/>
    <property type="molecule type" value="Genomic_DNA"/>
</dbReference>
<dbReference type="GO" id="GO:0000731">
    <property type="term" value="P:DNA synthesis involved in DNA repair"/>
    <property type="evidence" value="ECO:0007669"/>
    <property type="project" value="TreeGrafter"/>
</dbReference>
<dbReference type="CDD" id="cd18139">
    <property type="entry name" value="HLD_clamp_RarA"/>
    <property type="match status" value="1"/>
</dbReference>
<reference evidence="5 6" key="1">
    <citation type="submission" date="2018-06" db="EMBL/GenBank/DDBJ databases">
        <title>Extensive metabolic versatility and redundancy in microbially diverse, dynamic hydrothermal sediments.</title>
        <authorList>
            <person name="Dombrowski N."/>
            <person name="Teske A."/>
            <person name="Baker B.J."/>
        </authorList>
    </citation>
    <scope>NUCLEOTIDE SEQUENCE [LARGE SCALE GENOMIC DNA]</scope>
    <source>
        <strain evidence="5">B10_G13</strain>
    </source>
</reference>
<dbReference type="GO" id="GO:0017116">
    <property type="term" value="F:single-stranded DNA helicase activity"/>
    <property type="evidence" value="ECO:0007669"/>
    <property type="project" value="TreeGrafter"/>
</dbReference>
<sequence>MNLFNQIREEKEPLAYKMNPNDLSEFIGQMHVLTSESPLYIAISKDRLYSSIFYGPPGSGKTSLVRIIKSKTKLKYHHLNAAITNLSELKPLLNASSKQFKDTGIQTIIFMDEIHRFNKMQQDAFLPHIENGSVILIGTTTENPSYSLNNALISRIKLYRFFALKENEILEILKQINRKINSGFDTKLLRKIANNSNGDARIAISYLEFIINNKIKGNIDDILKNIIPYYRKKGAEHFNTISVLIKSIRGSDIDASLYWLFRLLRYGEDPIFIFRRLLIIASEDIGNADPDAIKIVTALLNAFEHIGYPEGEYFLAHSVVYLASAPKSNSIATSIRKTKELVEKYPNTRIPKSFINYKDGNPLYKYPHNYKGHIVEENYLPNEMGKPILYNPSNNGFEKILMERIKKIRSILGYPISEE</sequence>